<dbReference type="InterPro" id="IPR051084">
    <property type="entry name" value="H+-coupled_symporters"/>
</dbReference>
<comment type="caution">
    <text evidence="11">The sequence shown here is derived from an EMBL/GenBank/DDBJ whole genome shotgun (WGS) entry which is preliminary data.</text>
</comment>
<evidence type="ECO:0000256" key="1">
    <source>
        <dbReference type="ARBA" id="ARBA00004651"/>
    </source>
</evidence>
<feature type="transmembrane region" description="Helical" evidence="9">
    <location>
        <begin position="206"/>
        <end position="225"/>
    </location>
</feature>
<keyword evidence="7 9" id="KW-0472">Membrane</keyword>
<keyword evidence="5" id="KW-0769">Symport</keyword>
<gene>
    <name evidence="11" type="ORF">AZ78_4448</name>
</gene>
<dbReference type="AlphaFoldDB" id="A0A120AHZ1"/>
<dbReference type="Pfam" id="PF07690">
    <property type="entry name" value="MFS_1"/>
    <property type="match status" value="1"/>
</dbReference>
<keyword evidence="4 9" id="KW-0812">Transmembrane</keyword>
<feature type="transmembrane region" description="Helical" evidence="9">
    <location>
        <begin position="107"/>
        <end position="130"/>
    </location>
</feature>
<dbReference type="InterPro" id="IPR020846">
    <property type="entry name" value="MFS_dom"/>
</dbReference>
<feature type="transmembrane region" description="Helical" evidence="9">
    <location>
        <begin position="34"/>
        <end position="54"/>
    </location>
</feature>
<evidence type="ECO:0000256" key="4">
    <source>
        <dbReference type="ARBA" id="ARBA00022692"/>
    </source>
</evidence>
<sequence length="447" mass="47637">MPASPVPTGSASIESDSLERAPARRLDRKDARTLMLAALGGALEFYDFVIFVFLTETLRHLFFPPGMPGWLSTLQIYGIFAAGYLVRPIGGIVMAHFGDRTGRKRMFTLSVLLMALPTLCIGLLPVYAQIGVAAPLLLLALRIVQGIAIGGEVPGAWTFVAEHVPRGRVGFACASLSAGLTAGILIGSLISTAINTWFTPEQVLGGVWRAPFVLGGVFGFLAVYLRRWLSETPVFAAMRESRQLVRELPLKQVLRDHLGGVVLSMLVTWLLTAAIVVIILMTPTIVQQQFGIAPARAFFGNSLAAFCLTLSAIGGGLLVDWLGRGRALLIGSLGVLVSSFALYYDLNHGAEHFLALYALAGVFVGVVGVIPAVMVAAFPAPVRFSGLSFSYNVAYAVFGAATPPLIGGYLAPHLGGMAPAYYVMGVAVVGMAVAVYLLNTKRRFHED</sequence>
<evidence type="ECO:0000313" key="12">
    <source>
        <dbReference type="Proteomes" id="UP000023435"/>
    </source>
</evidence>
<evidence type="ECO:0000256" key="9">
    <source>
        <dbReference type="SAM" id="Phobius"/>
    </source>
</evidence>
<keyword evidence="3" id="KW-1003">Cell membrane</keyword>
<evidence type="ECO:0000256" key="5">
    <source>
        <dbReference type="ARBA" id="ARBA00022847"/>
    </source>
</evidence>
<feature type="region of interest" description="Disordered" evidence="8">
    <location>
        <begin position="1"/>
        <end position="20"/>
    </location>
</feature>
<evidence type="ECO:0000256" key="7">
    <source>
        <dbReference type="ARBA" id="ARBA00023136"/>
    </source>
</evidence>
<dbReference type="EMBL" id="JAJA02000001">
    <property type="protein sequence ID" value="KWS06888.1"/>
    <property type="molecule type" value="Genomic_DNA"/>
</dbReference>
<organism evidence="11 12">
    <name type="scientific">Lysobacter capsici AZ78</name>
    <dbReference type="NCBI Taxonomy" id="1444315"/>
    <lineage>
        <taxon>Bacteria</taxon>
        <taxon>Pseudomonadati</taxon>
        <taxon>Pseudomonadota</taxon>
        <taxon>Gammaproteobacteria</taxon>
        <taxon>Lysobacterales</taxon>
        <taxon>Lysobacteraceae</taxon>
        <taxon>Lysobacter</taxon>
    </lineage>
</organism>
<keyword evidence="12" id="KW-1185">Reference proteome</keyword>
<protein>
    <submittedName>
        <fullName evidence="11">L-Proline/Glycine betaine transporter ProP</fullName>
    </submittedName>
</protein>
<dbReference type="InterPro" id="IPR036259">
    <property type="entry name" value="MFS_trans_sf"/>
</dbReference>
<evidence type="ECO:0000256" key="8">
    <source>
        <dbReference type="SAM" id="MobiDB-lite"/>
    </source>
</evidence>
<evidence type="ECO:0000313" key="11">
    <source>
        <dbReference type="EMBL" id="KWS06888.1"/>
    </source>
</evidence>
<dbReference type="RefSeq" id="WP_036115588.1">
    <property type="nucleotide sequence ID" value="NZ_JAJA02000001.1"/>
</dbReference>
<dbReference type="OrthoDB" id="3690818at2"/>
<feature type="transmembrane region" description="Helical" evidence="9">
    <location>
        <begin position="298"/>
        <end position="319"/>
    </location>
</feature>
<feature type="transmembrane region" description="Helical" evidence="9">
    <location>
        <begin position="74"/>
        <end position="95"/>
    </location>
</feature>
<dbReference type="GO" id="GO:0015293">
    <property type="term" value="F:symporter activity"/>
    <property type="evidence" value="ECO:0007669"/>
    <property type="project" value="UniProtKB-KW"/>
</dbReference>
<evidence type="ECO:0000256" key="6">
    <source>
        <dbReference type="ARBA" id="ARBA00022989"/>
    </source>
</evidence>
<feature type="transmembrane region" description="Helical" evidence="9">
    <location>
        <begin position="392"/>
        <end position="412"/>
    </location>
</feature>
<feature type="transmembrane region" description="Helical" evidence="9">
    <location>
        <begin position="356"/>
        <end position="380"/>
    </location>
</feature>
<reference evidence="11 12" key="1">
    <citation type="journal article" date="2014" name="Genome Announc.">
        <title>Draft Genome Sequence of Lysobacter capsici AZ78, a Bacterium Antagonistic to Plant-Pathogenic Oomycetes.</title>
        <authorList>
            <person name="Puopolo G."/>
            <person name="Sonego P."/>
            <person name="Engelen K."/>
            <person name="Pertot I."/>
        </authorList>
    </citation>
    <scope>NUCLEOTIDE SEQUENCE [LARGE SCALE GENOMIC DNA]</scope>
    <source>
        <strain evidence="11 12">AZ78</strain>
    </source>
</reference>
<dbReference type="Gene3D" id="1.20.1250.20">
    <property type="entry name" value="MFS general substrate transporter like domains"/>
    <property type="match status" value="1"/>
</dbReference>
<proteinExistence type="predicted"/>
<dbReference type="InterPro" id="IPR011701">
    <property type="entry name" value="MFS"/>
</dbReference>
<keyword evidence="2" id="KW-0813">Transport</keyword>
<dbReference type="PANTHER" id="PTHR43528:SF7">
    <property type="entry name" value="MFS TRANSPORTER"/>
    <property type="match status" value="1"/>
</dbReference>
<evidence type="ECO:0000256" key="2">
    <source>
        <dbReference type="ARBA" id="ARBA00022448"/>
    </source>
</evidence>
<dbReference type="Proteomes" id="UP000023435">
    <property type="component" value="Unassembled WGS sequence"/>
</dbReference>
<feature type="transmembrane region" description="Helical" evidence="9">
    <location>
        <begin position="418"/>
        <end position="438"/>
    </location>
</feature>
<name>A0A120AHZ1_9GAMM</name>
<dbReference type="GO" id="GO:0005886">
    <property type="term" value="C:plasma membrane"/>
    <property type="evidence" value="ECO:0007669"/>
    <property type="project" value="UniProtKB-SubCell"/>
</dbReference>
<accession>A0A120AHZ1</accession>
<feature type="transmembrane region" description="Helical" evidence="9">
    <location>
        <begin position="326"/>
        <end position="344"/>
    </location>
</feature>
<keyword evidence="6 9" id="KW-1133">Transmembrane helix</keyword>
<dbReference type="SUPFAM" id="SSF103473">
    <property type="entry name" value="MFS general substrate transporter"/>
    <property type="match status" value="1"/>
</dbReference>
<feature type="transmembrane region" description="Helical" evidence="9">
    <location>
        <begin position="169"/>
        <end position="194"/>
    </location>
</feature>
<evidence type="ECO:0000259" key="10">
    <source>
        <dbReference type="PROSITE" id="PS50850"/>
    </source>
</evidence>
<evidence type="ECO:0000256" key="3">
    <source>
        <dbReference type="ARBA" id="ARBA00022475"/>
    </source>
</evidence>
<feature type="domain" description="Major facilitator superfamily (MFS) profile" evidence="10">
    <location>
        <begin position="33"/>
        <end position="443"/>
    </location>
</feature>
<comment type="subcellular location">
    <subcellularLocation>
        <location evidence="1">Cell membrane</location>
        <topology evidence="1">Multi-pass membrane protein</topology>
    </subcellularLocation>
</comment>
<dbReference type="PROSITE" id="PS50850">
    <property type="entry name" value="MFS"/>
    <property type="match status" value="1"/>
</dbReference>
<feature type="transmembrane region" description="Helical" evidence="9">
    <location>
        <begin position="136"/>
        <end position="157"/>
    </location>
</feature>
<dbReference type="PANTHER" id="PTHR43528">
    <property type="entry name" value="ALPHA-KETOGLUTARATE PERMEASE"/>
    <property type="match status" value="1"/>
</dbReference>
<feature type="transmembrane region" description="Helical" evidence="9">
    <location>
        <begin position="261"/>
        <end position="286"/>
    </location>
</feature>